<accession>A0A0F9GK24</accession>
<sequence>MSSPFQKFFQDRHFLNFIGSYFHCLRKTNRKEDLDVTEYHKEFANMPYMNKLIKKYLLKKEWLCTECHLCYIDLEDYYNHLPLILVDKDNNIELICNDETCRESAIKRIINSGRVLVEYETDAIIGYDTDTVFYIFSTSIHDVDVGVASGIYEKIKIAMVKYLSKDEHFKISWTKLTEVK</sequence>
<gene>
    <name evidence="1" type="ORF">LCGC14_1817000</name>
</gene>
<proteinExistence type="predicted"/>
<protein>
    <submittedName>
        <fullName evidence="1">Uncharacterized protein</fullName>
    </submittedName>
</protein>
<comment type="caution">
    <text evidence="1">The sequence shown here is derived from an EMBL/GenBank/DDBJ whole genome shotgun (WGS) entry which is preliminary data.</text>
</comment>
<dbReference type="AlphaFoldDB" id="A0A0F9GK24"/>
<organism evidence="1">
    <name type="scientific">marine sediment metagenome</name>
    <dbReference type="NCBI Taxonomy" id="412755"/>
    <lineage>
        <taxon>unclassified sequences</taxon>
        <taxon>metagenomes</taxon>
        <taxon>ecological metagenomes</taxon>
    </lineage>
</organism>
<dbReference type="EMBL" id="LAZR01017737">
    <property type="protein sequence ID" value="KKL99178.1"/>
    <property type="molecule type" value="Genomic_DNA"/>
</dbReference>
<name>A0A0F9GK24_9ZZZZ</name>
<reference evidence="1" key="1">
    <citation type="journal article" date="2015" name="Nature">
        <title>Complex archaea that bridge the gap between prokaryotes and eukaryotes.</title>
        <authorList>
            <person name="Spang A."/>
            <person name="Saw J.H."/>
            <person name="Jorgensen S.L."/>
            <person name="Zaremba-Niedzwiedzka K."/>
            <person name="Martijn J."/>
            <person name="Lind A.E."/>
            <person name="van Eijk R."/>
            <person name="Schleper C."/>
            <person name="Guy L."/>
            <person name="Ettema T.J."/>
        </authorList>
    </citation>
    <scope>NUCLEOTIDE SEQUENCE</scope>
</reference>
<evidence type="ECO:0000313" key="1">
    <source>
        <dbReference type="EMBL" id="KKL99178.1"/>
    </source>
</evidence>